<proteinExistence type="predicted"/>
<organism evidence="1 2">
    <name type="scientific">Genlisea aurea</name>
    <dbReference type="NCBI Taxonomy" id="192259"/>
    <lineage>
        <taxon>Eukaryota</taxon>
        <taxon>Viridiplantae</taxon>
        <taxon>Streptophyta</taxon>
        <taxon>Embryophyta</taxon>
        <taxon>Tracheophyta</taxon>
        <taxon>Spermatophyta</taxon>
        <taxon>Magnoliopsida</taxon>
        <taxon>eudicotyledons</taxon>
        <taxon>Gunneridae</taxon>
        <taxon>Pentapetalae</taxon>
        <taxon>asterids</taxon>
        <taxon>lamiids</taxon>
        <taxon>Lamiales</taxon>
        <taxon>Lentibulariaceae</taxon>
        <taxon>Genlisea</taxon>
    </lineage>
</organism>
<dbReference type="EMBL" id="AUSU01007301">
    <property type="protein sequence ID" value="EPS60787.1"/>
    <property type="molecule type" value="Genomic_DNA"/>
</dbReference>
<comment type="caution">
    <text evidence="1">The sequence shown here is derived from an EMBL/GenBank/DDBJ whole genome shotgun (WGS) entry which is preliminary data.</text>
</comment>
<name>S8DMF6_9LAMI</name>
<dbReference type="AlphaFoldDB" id="S8DMF6"/>
<keyword evidence="2" id="KW-1185">Reference proteome</keyword>
<evidence type="ECO:0000313" key="1">
    <source>
        <dbReference type="EMBL" id="EPS60787.1"/>
    </source>
</evidence>
<gene>
    <name evidence="1" type="ORF">M569_14014</name>
</gene>
<dbReference type="Proteomes" id="UP000015453">
    <property type="component" value="Unassembled WGS sequence"/>
</dbReference>
<sequence length="93" mass="10169">MAIDGKTKKENKKEVEGFIVEICLELERLGIDFQWNGIDPIGKDANGIEIASRACVARAETPMSKNGSWIYSPTSGRRSDIVGDVELDLDGAE</sequence>
<protein>
    <submittedName>
        <fullName evidence="1">Uncharacterized protein</fullName>
    </submittedName>
</protein>
<reference evidence="1 2" key="1">
    <citation type="journal article" date="2013" name="BMC Genomics">
        <title>The miniature genome of a carnivorous plant Genlisea aurea contains a low number of genes and short non-coding sequences.</title>
        <authorList>
            <person name="Leushkin E.V."/>
            <person name="Sutormin R.A."/>
            <person name="Nabieva E.R."/>
            <person name="Penin A.A."/>
            <person name="Kondrashov A.S."/>
            <person name="Logacheva M.D."/>
        </authorList>
    </citation>
    <scope>NUCLEOTIDE SEQUENCE [LARGE SCALE GENOMIC DNA]</scope>
</reference>
<accession>S8DMF6</accession>
<evidence type="ECO:0000313" key="2">
    <source>
        <dbReference type="Proteomes" id="UP000015453"/>
    </source>
</evidence>